<dbReference type="SUPFAM" id="SSF46785">
    <property type="entry name" value="Winged helix' DNA-binding domain"/>
    <property type="match status" value="1"/>
</dbReference>
<dbReference type="Pfam" id="PF01580">
    <property type="entry name" value="FtsK_SpoIIIE"/>
    <property type="match status" value="1"/>
</dbReference>
<dbReference type="Pfam" id="PF09397">
    <property type="entry name" value="FtsK_gamma"/>
    <property type="match status" value="1"/>
</dbReference>
<name>A0AA44KQ58_9BACI</name>
<dbReference type="Proteomes" id="UP000183185">
    <property type="component" value="Unassembled WGS sequence"/>
</dbReference>
<dbReference type="InterPro" id="IPR041027">
    <property type="entry name" value="FtsK_alpha"/>
</dbReference>
<dbReference type="Gene3D" id="3.40.50.300">
    <property type="entry name" value="P-loop containing nucleotide triphosphate hydrolases"/>
    <property type="match status" value="1"/>
</dbReference>
<dbReference type="InterPro" id="IPR036390">
    <property type="entry name" value="WH_DNA-bd_sf"/>
</dbReference>
<dbReference type="InterPro" id="IPR050206">
    <property type="entry name" value="FtsK/SpoIIIE/SftA"/>
</dbReference>
<dbReference type="SUPFAM" id="SSF52540">
    <property type="entry name" value="P-loop containing nucleoside triphosphate hydrolases"/>
    <property type="match status" value="1"/>
</dbReference>
<feature type="binding site" evidence="5">
    <location>
        <begin position="1081"/>
        <end position="1088"/>
    </location>
    <ligand>
        <name>ATP</name>
        <dbReference type="ChEBI" id="CHEBI:30616"/>
    </ligand>
</feature>
<evidence type="ECO:0000256" key="6">
    <source>
        <dbReference type="SAM" id="MobiDB-lite"/>
    </source>
</evidence>
<dbReference type="EMBL" id="MACH01000167">
    <property type="protein sequence ID" value="OJE34388.1"/>
    <property type="molecule type" value="Genomic_DNA"/>
</dbReference>
<feature type="region of interest" description="Disordered" evidence="6">
    <location>
        <begin position="352"/>
        <end position="384"/>
    </location>
</feature>
<keyword evidence="3 5" id="KW-0067">ATP-binding</keyword>
<dbReference type="GO" id="GO:0051301">
    <property type="term" value="P:cell division"/>
    <property type="evidence" value="ECO:0007669"/>
    <property type="project" value="UniProtKB-KW"/>
</dbReference>
<dbReference type="PANTHER" id="PTHR22683">
    <property type="entry name" value="SPORULATION PROTEIN RELATED"/>
    <property type="match status" value="1"/>
</dbReference>
<dbReference type="Gene3D" id="3.30.980.40">
    <property type="match status" value="1"/>
</dbReference>
<keyword evidence="8" id="KW-0132">Cell division</keyword>
<feature type="region of interest" description="Disordered" evidence="6">
    <location>
        <begin position="427"/>
        <end position="456"/>
    </location>
</feature>
<dbReference type="PROSITE" id="PS50901">
    <property type="entry name" value="FTSK"/>
    <property type="match status" value="1"/>
</dbReference>
<accession>A0AA44KQ58</accession>
<evidence type="ECO:0000256" key="1">
    <source>
        <dbReference type="ARBA" id="ARBA00006474"/>
    </source>
</evidence>
<reference evidence="8 9" key="1">
    <citation type="submission" date="2016-06" db="EMBL/GenBank/DDBJ databases">
        <title>First insights into the genetic diversity and population structure of in the Bacillus cereus group bacteria from diverse marine environments.</title>
        <authorList>
            <person name="Liu Y."/>
            <person name="Lai Q."/>
            <person name="Shao Z."/>
        </authorList>
    </citation>
    <scope>NUCLEOTIDE SEQUENCE [LARGE SCALE GENOMIC DNA]</scope>
    <source>
        <strain evidence="8 9">TD42</strain>
    </source>
</reference>
<evidence type="ECO:0000256" key="3">
    <source>
        <dbReference type="ARBA" id="ARBA00022840"/>
    </source>
</evidence>
<dbReference type="InterPro" id="IPR002543">
    <property type="entry name" value="FtsK_dom"/>
</dbReference>
<feature type="region of interest" description="Disordered" evidence="6">
    <location>
        <begin position="45"/>
        <end position="66"/>
    </location>
</feature>
<keyword evidence="4" id="KW-0238">DNA-binding</keyword>
<dbReference type="InterPro" id="IPR036388">
    <property type="entry name" value="WH-like_DNA-bd_sf"/>
</dbReference>
<feature type="domain" description="FtsK" evidence="7">
    <location>
        <begin position="1064"/>
        <end position="1256"/>
    </location>
</feature>
<comment type="similarity">
    <text evidence="1">Belongs to the FtsK/SpoIIIE/SftA family.</text>
</comment>
<evidence type="ECO:0000259" key="7">
    <source>
        <dbReference type="PROSITE" id="PS50901"/>
    </source>
</evidence>
<dbReference type="RefSeq" id="WP_071748360.1">
    <property type="nucleotide sequence ID" value="NZ_MACH01000167.1"/>
</dbReference>
<dbReference type="InterPro" id="IPR027417">
    <property type="entry name" value="P-loop_NTPase"/>
</dbReference>
<evidence type="ECO:0000313" key="8">
    <source>
        <dbReference type="EMBL" id="OJE34388.1"/>
    </source>
</evidence>
<feature type="compositionally biased region" description="Polar residues" evidence="6">
    <location>
        <begin position="198"/>
        <end position="216"/>
    </location>
</feature>
<dbReference type="GO" id="GO:0003677">
    <property type="term" value="F:DNA binding"/>
    <property type="evidence" value="ECO:0007669"/>
    <property type="project" value="UniProtKB-KW"/>
</dbReference>
<dbReference type="PANTHER" id="PTHR22683:SF42">
    <property type="entry name" value="DNA TRANSLOCASE SFTA"/>
    <property type="match status" value="1"/>
</dbReference>
<feature type="region of interest" description="Disordered" evidence="6">
    <location>
        <begin position="115"/>
        <end position="176"/>
    </location>
</feature>
<gene>
    <name evidence="8" type="ORF">BAQ49_19495</name>
</gene>
<evidence type="ECO:0000256" key="2">
    <source>
        <dbReference type="ARBA" id="ARBA00022741"/>
    </source>
</evidence>
<evidence type="ECO:0000313" key="9">
    <source>
        <dbReference type="Proteomes" id="UP000183185"/>
    </source>
</evidence>
<dbReference type="GO" id="GO:0005524">
    <property type="term" value="F:ATP binding"/>
    <property type="evidence" value="ECO:0007669"/>
    <property type="project" value="UniProtKB-UniRule"/>
</dbReference>
<feature type="compositionally biased region" description="Acidic residues" evidence="6">
    <location>
        <begin position="165"/>
        <end position="176"/>
    </location>
</feature>
<sequence length="1400" mass="158001">MLDWMKKLFNKEEEQTAMNKEVPKQTESQPKIPRVNHYTEAREAQMASRNAGKCRFPLIPDDGFEEDDVKELPHFEEQPVQRGVYENQPTQRGIKVERSRRPYVEKVVSTYEEPEVQYEPQREPVVKKASVPSQENNRRPFRPTEMISPIYGYNRPSVEKKVEKQEEEQEREDLEISVEGKSVVDAWLEKKGYTLSDFSEGQATNSSPSHEGVSQQGKKKEKSVVDQWLEKNGYEIERQEPLVEEEEVVQEINTPQEVSVDELLRKTVAERTGDAKQEKDVVVLNESILQEELVDSKVEHEGTILSEEIKRNTEIEEATTEVEKKIPEEAVIVKAEEKLEETIIVEIPEEFEEVTEAEEPEEAEVIAEAEEPEEVEVIAEAEEPEEVEVIAEAEELEEVEVIVEAEEPEETEVITEAEEPEEVEVIAEAEEPEEAEVIAEAEEPEEVEVIAEAEEPEEVEVIAEAEELEEVEVIVEAEELEEVEVIAEAEEPEEVEVIAEAEELEEVEVIAETEAPEEAEPVALEETQQEMLLNEAIEQKNEFIHGANADEQTKKDVQSFANVLIAEEQQVVEEALIAEEQQVVEEAPVVEEQQVVEEALIAEEQQVVEEAPVVEEQQVVEEAPIVEEQQVVEEAPIAEEQQVVEEALIVEEQRVVEEAPIAEEQRVVEEAPIAEEQQVVEEAPVVEEQQVVEEAPIVEEQPVVQKEEPKREKKRHVPFNVVMLKQDRTRLRERHAARMNAMQPSMSERVENKPVHQVEEQMQQEIIESQVEEKPMQQEIIESQVEEKPMQQVIVEPHVEEKPVQQVVVEPQVEEKPVQQVVVVESRVEERPVQQVVEPQVEERPVQQVVVEPQVEERPVQQVVVESRVEEQLMQQVVVEPQVGEKPVQQVVVEQVQKPNSSTEVQEKAYVVNQRENDMRNVLQTPPTYAIPPLTLLSIPQQAALDNTEWLDEQKELLDTTFNNFHVGAHVINVSQGPAVTRFEVQPDPGVKVNKITNLSDDIKLSLAAKDIRIEAPIPGKSAIGIEVPNKESKPVFLREILRSPVFTKSESPLTVALGLDISGDPIVTDIRKMPHGLIAGATGSGKSVCINAILTSILYKAKPHEVKLMLIDPKMVELAPYNSVPHLVAPVITDVKAATAALKWAVEEMERRYELFAHAGARDLTRYNTIVSGREIPGETLPYIVIVIDELADLMMVAPGDVEEAICRIAQKARACGIHLLVATQRPSVDVITGLIKSNIPTRIAFTVSSQVDSRTIIDIGGAEKLLGRGDMLFLGNGTSKPVRVQGVYVSDDEIEKTVDHVRKQMKPNYLFKQEDLLAKTEQAESEDELFFDACQFVVEQGGASTSSVQRKFRIGYNRAARLIEEMESQGIISEGRGTKPRDVLISEDEFAAMQETNV</sequence>
<dbReference type="InterPro" id="IPR018541">
    <property type="entry name" value="Ftsk_gamma"/>
</dbReference>
<organism evidence="8 9">
    <name type="scientific">Bacillus proteolyticus</name>
    <dbReference type="NCBI Taxonomy" id="2026192"/>
    <lineage>
        <taxon>Bacteria</taxon>
        <taxon>Bacillati</taxon>
        <taxon>Bacillota</taxon>
        <taxon>Bacilli</taxon>
        <taxon>Bacillales</taxon>
        <taxon>Bacillaceae</taxon>
        <taxon>Bacillus</taxon>
        <taxon>Bacillus cereus group</taxon>
    </lineage>
</organism>
<dbReference type="Gene3D" id="1.10.10.10">
    <property type="entry name" value="Winged helix-like DNA-binding domain superfamily/Winged helix DNA-binding domain"/>
    <property type="match status" value="1"/>
</dbReference>
<evidence type="ECO:0000256" key="5">
    <source>
        <dbReference type="PROSITE-ProRule" id="PRU00289"/>
    </source>
</evidence>
<proteinExistence type="inferred from homology"/>
<evidence type="ECO:0000256" key="4">
    <source>
        <dbReference type="ARBA" id="ARBA00023125"/>
    </source>
</evidence>
<keyword evidence="8" id="KW-0131">Cell cycle</keyword>
<comment type="caution">
    <text evidence="8">The sequence shown here is derived from an EMBL/GenBank/DDBJ whole genome shotgun (WGS) entry which is preliminary data.</text>
</comment>
<keyword evidence="2 5" id="KW-0547">Nucleotide-binding</keyword>
<dbReference type="SMART" id="SM00843">
    <property type="entry name" value="Ftsk_gamma"/>
    <property type="match status" value="1"/>
</dbReference>
<protein>
    <submittedName>
        <fullName evidence="8">Cell division protein FtsK</fullName>
    </submittedName>
</protein>
<feature type="region of interest" description="Disordered" evidence="6">
    <location>
        <begin position="198"/>
        <end position="224"/>
    </location>
</feature>
<dbReference type="Pfam" id="PF17854">
    <property type="entry name" value="FtsK_alpha"/>
    <property type="match status" value="1"/>
</dbReference>